<evidence type="ECO:0000313" key="2">
    <source>
        <dbReference type="Proteomes" id="UP001295420"/>
    </source>
</evidence>
<dbReference type="Proteomes" id="UP001295420">
    <property type="component" value="Unassembled WGS sequence"/>
</dbReference>
<evidence type="ECO:0000313" key="1">
    <source>
        <dbReference type="EMBL" id="CAH1524007.1"/>
    </source>
</evidence>
<gene>
    <name evidence="1" type="ORF">THF1D04_170010</name>
</gene>
<name>A0AAU9Q348_9VIBR</name>
<organism evidence="1 2">
    <name type="scientific">Vibrio owensii</name>
    <dbReference type="NCBI Taxonomy" id="696485"/>
    <lineage>
        <taxon>Bacteria</taxon>
        <taxon>Pseudomonadati</taxon>
        <taxon>Pseudomonadota</taxon>
        <taxon>Gammaproteobacteria</taxon>
        <taxon>Vibrionales</taxon>
        <taxon>Vibrionaceae</taxon>
        <taxon>Vibrio</taxon>
    </lineage>
</organism>
<sequence length="43" mass="4953">MLVKRELTHRVSNYEEITIAEDTLYPSFHLTKLSSSNFALPSL</sequence>
<proteinExistence type="predicted"/>
<comment type="caution">
    <text evidence="1">The sequence shown here is derived from an EMBL/GenBank/DDBJ whole genome shotgun (WGS) entry which is preliminary data.</text>
</comment>
<dbReference type="AlphaFoldDB" id="A0AAU9Q348"/>
<accession>A0AAU9Q348</accession>
<reference evidence="1" key="1">
    <citation type="submission" date="2022-01" db="EMBL/GenBank/DDBJ databases">
        <authorList>
            <person name="Lagorce A."/>
        </authorList>
    </citation>
    <scope>NUCLEOTIDE SEQUENCE</scope>
    <source>
        <strain evidence="1">Th15_F1_D04</strain>
    </source>
</reference>
<dbReference type="EMBL" id="CAKMTQ010000009">
    <property type="protein sequence ID" value="CAH1524007.1"/>
    <property type="molecule type" value="Genomic_DNA"/>
</dbReference>
<protein>
    <submittedName>
        <fullName evidence="1">Uncharacterized protein</fullName>
    </submittedName>
</protein>